<dbReference type="Gene3D" id="3.40.47.10">
    <property type="match status" value="2"/>
</dbReference>
<dbReference type="OrthoDB" id="5404651at2759"/>
<feature type="domain" description="Thiolase N-terminal" evidence="5">
    <location>
        <begin position="4"/>
        <end position="235"/>
    </location>
</feature>
<keyword evidence="3 4" id="KW-0012">Acyltransferase</keyword>
<dbReference type="Pfam" id="PF02803">
    <property type="entry name" value="Thiolase_C"/>
    <property type="match status" value="1"/>
</dbReference>
<dbReference type="InterPro" id="IPR020613">
    <property type="entry name" value="Thiolase_CS"/>
</dbReference>
<dbReference type="InterPro" id="IPR020617">
    <property type="entry name" value="Thiolase_C"/>
</dbReference>
<organism evidence="7 8">
    <name type="scientific">Chrysodeixis includens</name>
    <name type="common">Soybean looper</name>
    <name type="synonym">Pseudoplusia includens</name>
    <dbReference type="NCBI Taxonomy" id="689277"/>
    <lineage>
        <taxon>Eukaryota</taxon>
        <taxon>Metazoa</taxon>
        <taxon>Ecdysozoa</taxon>
        <taxon>Arthropoda</taxon>
        <taxon>Hexapoda</taxon>
        <taxon>Insecta</taxon>
        <taxon>Pterygota</taxon>
        <taxon>Neoptera</taxon>
        <taxon>Endopterygota</taxon>
        <taxon>Lepidoptera</taxon>
        <taxon>Glossata</taxon>
        <taxon>Ditrysia</taxon>
        <taxon>Noctuoidea</taxon>
        <taxon>Noctuidae</taxon>
        <taxon>Plusiinae</taxon>
        <taxon>Chrysodeixis</taxon>
    </lineage>
</organism>
<dbReference type="SUPFAM" id="SSF53901">
    <property type="entry name" value="Thiolase-like"/>
    <property type="match status" value="2"/>
</dbReference>
<gene>
    <name evidence="7" type="ORF">CINC_LOCUS4512</name>
</gene>
<evidence type="ECO:0000313" key="8">
    <source>
        <dbReference type="Proteomes" id="UP001154114"/>
    </source>
</evidence>
<keyword evidence="2 4" id="KW-0808">Transferase</keyword>
<dbReference type="PANTHER" id="PTHR18919">
    <property type="entry name" value="ACETYL-COA C-ACYLTRANSFERASE"/>
    <property type="match status" value="1"/>
</dbReference>
<dbReference type="PANTHER" id="PTHR18919:SF107">
    <property type="entry name" value="ACETYL-COA ACETYLTRANSFERASE, CYTOSOLIC"/>
    <property type="match status" value="1"/>
</dbReference>
<dbReference type="GO" id="GO:0003985">
    <property type="term" value="F:acetyl-CoA C-acetyltransferase activity"/>
    <property type="evidence" value="ECO:0007669"/>
    <property type="project" value="TreeGrafter"/>
</dbReference>
<evidence type="ECO:0008006" key="9">
    <source>
        <dbReference type="Google" id="ProtNLM"/>
    </source>
</evidence>
<protein>
    <recommendedName>
        <fullName evidence="9">Acetyl-CoA acetyltransferase</fullName>
    </recommendedName>
</protein>
<evidence type="ECO:0000256" key="4">
    <source>
        <dbReference type="RuleBase" id="RU003557"/>
    </source>
</evidence>
<evidence type="ECO:0000259" key="6">
    <source>
        <dbReference type="Pfam" id="PF02803"/>
    </source>
</evidence>
<evidence type="ECO:0000256" key="1">
    <source>
        <dbReference type="ARBA" id="ARBA00010982"/>
    </source>
</evidence>
<proteinExistence type="inferred from homology"/>
<dbReference type="CDD" id="cd00751">
    <property type="entry name" value="thiolase"/>
    <property type="match status" value="1"/>
</dbReference>
<reference evidence="7" key="1">
    <citation type="submission" date="2021-12" db="EMBL/GenBank/DDBJ databases">
        <authorList>
            <person name="King R."/>
        </authorList>
    </citation>
    <scope>NUCLEOTIDE SEQUENCE</scope>
</reference>
<evidence type="ECO:0000256" key="2">
    <source>
        <dbReference type="ARBA" id="ARBA00022679"/>
    </source>
</evidence>
<dbReference type="PIRSF" id="PIRSF000429">
    <property type="entry name" value="Ac-CoA_Ac_transf"/>
    <property type="match status" value="1"/>
</dbReference>
<accession>A0A9P0BRL5</accession>
<evidence type="ECO:0000256" key="3">
    <source>
        <dbReference type="ARBA" id="ARBA00023315"/>
    </source>
</evidence>
<dbReference type="InterPro" id="IPR002155">
    <property type="entry name" value="Thiolase"/>
</dbReference>
<comment type="similarity">
    <text evidence="1 4">Belongs to the thiolase-like superfamily. Thiolase family.</text>
</comment>
<dbReference type="GO" id="GO:0005739">
    <property type="term" value="C:mitochondrion"/>
    <property type="evidence" value="ECO:0007669"/>
    <property type="project" value="TreeGrafter"/>
</dbReference>
<dbReference type="InterPro" id="IPR020616">
    <property type="entry name" value="Thiolase_N"/>
</dbReference>
<sequence>MLPEDLFATAAAAALRAGRVPPDLIDTVNIGQTVSVSLSGMSPRHAALKAGIAADKPVLGVRNMSGTGLSTLINSAQEILIGAASISLAGGMEALSSIPLIVRNIRFKPLSGRKIELEDKIRLASFDTYMNMYLIEAVDEVARKYGITREEVDRLALKSHQKWKNAHDSGVFDAELAPVNLNDEEVIACDENPRPDSTLEVLSKLRAAEPGGACTAGNVASFSDGAGALIVASEEAVRRHNLTPLSRLVAWSRVNVEPRMMAVALVPAVQALLKATEYTIDDIDLVEMHENFGVAVLASAGLLKVDEGKVNVNGGAIAVGHPAGASGIRLVAHLTHELRRRGLGRAIAAMSGAGGQGIAVMLEACPN</sequence>
<dbReference type="GO" id="GO:0006635">
    <property type="term" value="P:fatty acid beta-oxidation"/>
    <property type="evidence" value="ECO:0007669"/>
    <property type="project" value="TreeGrafter"/>
</dbReference>
<dbReference type="AlphaFoldDB" id="A0A9P0BRL5"/>
<dbReference type="EMBL" id="LR824021">
    <property type="protein sequence ID" value="CAH0589900.1"/>
    <property type="molecule type" value="Genomic_DNA"/>
</dbReference>
<keyword evidence="8" id="KW-1185">Reference proteome</keyword>
<dbReference type="Proteomes" id="UP001154114">
    <property type="component" value="Chromosome 18"/>
</dbReference>
<name>A0A9P0BRL5_CHRIL</name>
<evidence type="ECO:0000313" key="7">
    <source>
        <dbReference type="EMBL" id="CAH0589900.1"/>
    </source>
</evidence>
<feature type="domain" description="Thiolase C-terminal" evidence="6">
    <location>
        <begin position="242"/>
        <end position="363"/>
    </location>
</feature>
<dbReference type="Pfam" id="PF00108">
    <property type="entry name" value="Thiolase_N"/>
    <property type="match status" value="1"/>
</dbReference>
<dbReference type="PROSITE" id="PS00737">
    <property type="entry name" value="THIOLASE_2"/>
    <property type="match status" value="1"/>
</dbReference>
<dbReference type="InterPro" id="IPR016039">
    <property type="entry name" value="Thiolase-like"/>
</dbReference>
<dbReference type="NCBIfam" id="TIGR01930">
    <property type="entry name" value="AcCoA-C-Actrans"/>
    <property type="match status" value="1"/>
</dbReference>
<evidence type="ECO:0000259" key="5">
    <source>
        <dbReference type="Pfam" id="PF00108"/>
    </source>
</evidence>